<keyword evidence="3 9" id="KW-0762">Sugar transport</keyword>
<keyword evidence="8 9" id="KW-0472">Membrane</keyword>
<protein>
    <recommendedName>
        <fullName evidence="9">Ribose/galactose/methyl galactoside import ATP-binding protein</fullName>
        <ecNumber evidence="9">7.5.2.11</ecNumber>
    </recommendedName>
</protein>
<evidence type="ECO:0000256" key="2">
    <source>
        <dbReference type="ARBA" id="ARBA00022475"/>
    </source>
</evidence>
<dbReference type="PROSITE" id="PS00211">
    <property type="entry name" value="ABC_TRANSPORTER_1"/>
    <property type="match status" value="1"/>
</dbReference>
<dbReference type="EC" id="7.5.2.11" evidence="9"/>
<dbReference type="CDD" id="cd03216">
    <property type="entry name" value="ABC_Carb_Monos_I"/>
    <property type="match status" value="1"/>
</dbReference>
<feature type="domain" description="ABC transporter" evidence="10">
    <location>
        <begin position="262"/>
        <end position="504"/>
    </location>
</feature>
<dbReference type="Proteomes" id="UP000812277">
    <property type="component" value="Unassembled WGS sequence"/>
</dbReference>
<evidence type="ECO:0000256" key="3">
    <source>
        <dbReference type="ARBA" id="ARBA00022597"/>
    </source>
</evidence>
<evidence type="ECO:0000256" key="5">
    <source>
        <dbReference type="ARBA" id="ARBA00022741"/>
    </source>
</evidence>
<accession>A0ABS7D7Q6</accession>
<name>A0ABS7D7Q6_9BACL</name>
<keyword evidence="7 9" id="KW-1278">Translocase</keyword>
<evidence type="ECO:0000256" key="6">
    <source>
        <dbReference type="ARBA" id="ARBA00022840"/>
    </source>
</evidence>
<gene>
    <name evidence="11" type="ORF">K0T92_14650</name>
</gene>
<evidence type="ECO:0000313" key="11">
    <source>
        <dbReference type="EMBL" id="MBW7475983.1"/>
    </source>
</evidence>
<evidence type="ECO:0000256" key="7">
    <source>
        <dbReference type="ARBA" id="ARBA00022967"/>
    </source>
</evidence>
<dbReference type="Gene3D" id="3.40.50.300">
    <property type="entry name" value="P-loop containing nucleotide triphosphate hydrolases"/>
    <property type="match status" value="2"/>
</dbReference>
<proteinExistence type="inferred from homology"/>
<keyword evidence="5 9" id="KW-0547">Nucleotide-binding</keyword>
<dbReference type="EMBL" id="JAHZIJ010000010">
    <property type="protein sequence ID" value="MBW7475983.1"/>
    <property type="molecule type" value="Genomic_DNA"/>
</dbReference>
<comment type="caution">
    <text evidence="11">The sequence shown here is derived from an EMBL/GenBank/DDBJ whole genome shotgun (WGS) entry which is preliminary data.</text>
</comment>
<dbReference type="RefSeq" id="WP_219873231.1">
    <property type="nucleotide sequence ID" value="NZ_JAHZIJ010000010.1"/>
</dbReference>
<dbReference type="InterPro" id="IPR003439">
    <property type="entry name" value="ABC_transporter-like_ATP-bd"/>
</dbReference>
<dbReference type="Pfam" id="PF00005">
    <property type="entry name" value="ABC_tran"/>
    <property type="match status" value="2"/>
</dbReference>
<reference evidence="11 12" key="1">
    <citation type="submission" date="2021-07" db="EMBL/GenBank/DDBJ databases">
        <title>Paenibacillus radiodurans sp. nov., isolated from the southeastern edge of Tengger Desert.</title>
        <authorList>
            <person name="Zhang G."/>
        </authorList>
    </citation>
    <scope>NUCLEOTIDE SEQUENCE [LARGE SCALE GENOMIC DNA]</scope>
    <source>
        <strain evidence="11 12">DT7-4</strain>
    </source>
</reference>
<dbReference type="PANTHER" id="PTHR43790:SF7">
    <property type="entry name" value="GALACTOSE_METHYL GALACTOSIDE IMPORT ATP-BINDING PROTEIN MGLA"/>
    <property type="match status" value="1"/>
</dbReference>
<dbReference type="InterPro" id="IPR017871">
    <property type="entry name" value="ABC_transporter-like_CS"/>
</dbReference>
<comment type="subcellular location">
    <subcellularLocation>
        <location evidence="9">Cell membrane</location>
        <topology evidence="9">Peripheral membrane protein</topology>
    </subcellularLocation>
</comment>
<comment type="function">
    <text evidence="9">Part of an ABC transporter complex involved in carbohydrate import. Could be involved in ribose, galactose and/or methyl galactoside import. Responsible for energy coupling to the transport system.</text>
</comment>
<evidence type="ECO:0000259" key="10">
    <source>
        <dbReference type="PROSITE" id="PS50893"/>
    </source>
</evidence>
<organism evidence="11 12">
    <name type="scientific">Paenibacillus oenotherae</name>
    <dbReference type="NCBI Taxonomy" id="1435645"/>
    <lineage>
        <taxon>Bacteria</taxon>
        <taxon>Bacillati</taxon>
        <taxon>Bacillota</taxon>
        <taxon>Bacilli</taxon>
        <taxon>Bacillales</taxon>
        <taxon>Paenibacillaceae</taxon>
        <taxon>Paenibacillus</taxon>
    </lineage>
</organism>
<keyword evidence="12" id="KW-1185">Reference proteome</keyword>
<dbReference type="InterPro" id="IPR050107">
    <property type="entry name" value="ABC_carbohydrate_import_ATPase"/>
</dbReference>
<sequence>MANHPFILEMNHISKAFPGVQALDNVTLKVRPGTVHALMGENGAGKSTLMKCLFGIYKPDGGEIVLDGETVSIASSEDALAHGVSMIHQELHPIPFRNVMDNVWLGRYPLKGIGPIKFVDEKRMLADTKALLAELDMTIDPHVKVGTLSVSNVQSIEIAKAVSYRARVIVMDEPTSSLTGNEVEQLFKIINKLRARGVSIIYISHKMEEILRISDDVTIMRDGKLIGTWPAEEMTTDIIITRMVGRDLTQRFPERSNVPGEVKLRVEKLTSPQQHSFKEVSFELRKGEILGVGGLVGAQRTELIEALFGLRAIASGAIELDGKKVSIKSPVAAKKHGIALLTEERRVTGIFPVLSVLENTSIASLSQYQNGIGLLNERRARIDAEHNVERFRVKTPSVKTLIGNLSGGNQQKVLLARWLLTDPDILMLDEPTRGIDVGAKYEIYTIIAELAKQGKSIIMISSEMPELLGMSDRIMVMCEGRLSGVVDGRTATEEDIMRLAAQRER</sequence>
<evidence type="ECO:0000313" key="12">
    <source>
        <dbReference type="Proteomes" id="UP000812277"/>
    </source>
</evidence>
<dbReference type="InterPro" id="IPR027417">
    <property type="entry name" value="P-loop_NTPase"/>
</dbReference>
<dbReference type="SMART" id="SM00382">
    <property type="entry name" value="AAA"/>
    <property type="match status" value="2"/>
</dbReference>
<keyword evidence="2 9" id="KW-1003">Cell membrane</keyword>
<dbReference type="GO" id="GO:0005524">
    <property type="term" value="F:ATP binding"/>
    <property type="evidence" value="ECO:0007669"/>
    <property type="project" value="UniProtKB-KW"/>
</dbReference>
<evidence type="ECO:0000256" key="4">
    <source>
        <dbReference type="ARBA" id="ARBA00022737"/>
    </source>
</evidence>
<evidence type="ECO:0000256" key="9">
    <source>
        <dbReference type="RuleBase" id="RU367029"/>
    </source>
</evidence>
<comment type="similarity">
    <text evidence="9">Belongs to the ABC transporter superfamily.</text>
</comment>
<keyword evidence="4" id="KW-0677">Repeat</keyword>
<keyword evidence="6 9" id="KW-0067">ATP-binding</keyword>
<evidence type="ECO:0000256" key="8">
    <source>
        <dbReference type="ARBA" id="ARBA00023136"/>
    </source>
</evidence>
<feature type="domain" description="ABC transporter" evidence="10">
    <location>
        <begin position="8"/>
        <end position="247"/>
    </location>
</feature>
<dbReference type="InterPro" id="IPR003593">
    <property type="entry name" value="AAA+_ATPase"/>
</dbReference>
<keyword evidence="1 9" id="KW-0813">Transport</keyword>
<dbReference type="PANTHER" id="PTHR43790">
    <property type="entry name" value="CARBOHYDRATE TRANSPORT ATP-BINDING PROTEIN MG119-RELATED"/>
    <property type="match status" value="1"/>
</dbReference>
<dbReference type="SUPFAM" id="SSF52540">
    <property type="entry name" value="P-loop containing nucleoside triphosphate hydrolases"/>
    <property type="match status" value="2"/>
</dbReference>
<evidence type="ECO:0000256" key="1">
    <source>
        <dbReference type="ARBA" id="ARBA00022448"/>
    </source>
</evidence>
<dbReference type="CDD" id="cd03215">
    <property type="entry name" value="ABC_Carb_Monos_II"/>
    <property type="match status" value="1"/>
</dbReference>
<comment type="catalytic activity">
    <reaction evidence="9">
        <text>D-galactose(out) + ATP + H2O = D-galactose(in) + ADP + phosphate + H(+)</text>
        <dbReference type="Rhea" id="RHEA:60156"/>
        <dbReference type="ChEBI" id="CHEBI:4139"/>
        <dbReference type="ChEBI" id="CHEBI:15377"/>
        <dbReference type="ChEBI" id="CHEBI:15378"/>
        <dbReference type="ChEBI" id="CHEBI:30616"/>
        <dbReference type="ChEBI" id="CHEBI:43474"/>
        <dbReference type="ChEBI" id="CHEBI:456216"/>
        <dbReference type="EC" id="7.5.2.11"/>
    </reaction>
</comment>
<dbReference type="PROSITE" id="PS50893">
    <property type="entry name" value="ABC_TRANSPORTER_2"/>
    <property type="match status" value="2"/>
</dbReference>